<dbReference type="InterPro" id="IPR027065">
    <property type="entry name" value="Lon_Prtase"/>
</dbReference>
<dbReference type="Gene3D" id="3.30.230.10">
    <property type="match status" value="1"/>
</dbReference>
<evidence type="ECO:0000313" key="5">
    <source>
        <dbReference type="Proteomes" id="UP000192418"/>
    </source>
</evidence>
<dbReference type="Pfam" id="PF20437">
    <property type="entry name" value="LonC_helical"/>
    <property type="match status" value="1"/>
</dbReference>
<keyword evidence="2" id="KW-0720">Serine protease</keyword>
<dbReference type="Gene3D" id="3.40.50.300">
    <property type="entry name" value="P-loop containing nucleotide triphosphate hydrolases"/>
    <property type="match status" value="2"/>
</dbReference>
<name>A0A1W2AQZ5_9BACT</name>
<evidence type="ECO:0000256" key="2">
    <source>
        <dbReference type="PROSITE-ProRule" id="PRU01122"/>
    </source>
</evidence>
<dbReference type="PANTHER" id="PTHR10046">
    <property type="entry name" value="ATP DEPENDENT LON PROTEASE FAMILY MEMBER"/>
    <property type="match status" value="1"/>
</dbReference>
<dbReference type="EMBL" id="FWXY01000006">
    <property type="protein sequence ID" value="SMC63137.1"/>
    <property type="molecule type" value="Genomic_DNA"/>
</dbReference>
<gene>
    <name evidence="4" type="ORF">SAMN02746065_10637</name>
</gene>
<comment type="catalytic activity">
    <reaction evidence="2">
        <text>Hydrolysis of proteins in presence of ATP.</text>
        <dbReference type="EC" id="3.4.21.53"/>
    </reaction>
</comment>
<dbReference type="RefSeq" id="WP_084067883.1">
    <property type="nucleotide sequence ID" value="NZ_FWXY01000006.1"/>
</dbReference>
<dbReference type="GO" id="GO:0030163">
    <property type="term" value="P:protein catabolic process"/>
    <property type="evidence" value="ECO:0007669"/>
    <property type="project" value="InterPro"/>
</dbReference>
<dbReference type="Pfam" id="PF13654">
    <property type="entry name" value="AAA_32"/>
    <property type="match status" value="1"/>
</dbReference>
<dbReference type="SUPFAM" id="SSF54211">
    <property type="entry name" value="Ribosomal protein S5 domain 2-like"/>
    <property type="match status" value="1"/>
</dbReference>
<protein>
    <recommendedName>
        <fullName evidence="2">endopeptidase La</fullName>
        <ecNumber evidence="2">3.4.21.53</ecNumber>
    </recommendedName>
</protein>
<dbReference type="GO" id="GO:0004252">
    <property type="term" value="F:serine-type endopeptidase activity"/>
    <property type="evidence" value="ECO:0007669"/>
    <property type="project" value="UniProtKB-UniRule"/>
</dbReference>
<feature type="domain" description="Lon proteolytic" evidence="3">
    <location>
        <begin position="564"/>
        <end position="759"/>
    </location>
</feature>
<dbReference type="Pfam" id="PF05362">
    <property type="entry name" value="Lon_C"/>
    <property type="match status" value="1"/>
</dbReference>
<dbReference type="Proteomes" id="UP000192418">
    <property type="component" value="Unassembled WGS sequence"/>
</dbReference>
<dbReference type="InterPro" id="IPR046844">
    <property type="entry name" value="Lon-like_helical"/>
</dbReference>
<feature type="active site" evidence="2">
    <location>
        <position position="697"/>
    </location>
</feature>
<dbReference type="InterPro" id="IPR014721">
    <property type="entry name" value="Ribsml_uS5_D2-typ_fold_subgr"/>
</dbReference>
<feature type="active site" evidence="2">
    <location>
        <position position="654"/>
    </location>
</feature>
<dbReference type="InterPro" id="IPR027417">
    <property type="entry name" value="P-loop_NTPase"/>
</dbReference>
<keyword evidence="2" id="KW-0378">Hydrolase</keyword>
<dbReference type="OrthoDB" id="9758568at2"/>
<dbReference type="STRING" id="1121400.SAMN02746065_10637"/>
<comment type="similarity">
    <text evidence="2">Belongs to the peptidase S16 family.</text>
</comment>
<evidence type="ECO:0000259" key="3">
    <source>
        <dbReference type="PROSITE" id="PS51786"/>
    </source>
</evidence>
<evidence type="ECO:0000256" key="1">
    <source>
        <dbReference type="ARBA" id="ARBA00022670"/>
    </source>
</evidence>
<dbReference type="InterPro" id="IPR020568">
    <property type="entry name" value="Ribosomal_Su5_D2-typ_SF"/>
</dbReference>
<dbReference type="InterPro" id="IPR046843">
    <property type="entry name" value="LonB_AAA-LID"/>
</dbReference>
<sequence>MPLNNRILPEDLTMEYTADQLPFEDTSQLPPLDGVIGQKRAVEAIAFGLNMKGCEYNIFVTGVEGTGKTTILKRILKEHAAGFETPPDLCMVNNFEDSYSPIVMALPPGTALRFRREMKTFIQVLKVKIPIFLGSDTFQEKQRMIQQEHAKVQKKLFETVETLASSLSLGIAETEEGYQIVPLESGKPVAREVYDTLSPEKLKEIEENTDKVTSALNEAVQGVGKSGEQMKAAMKKMMSDALEGLVAKHIDPVRSSFRECRQIQTYLETVKDDIIENMAMFSTGKDAEPENGPRFKEMAHAILKTYEVNVLVDRKREKGAPVVFESHPTFKNLFGSIEKKPVMGAFAADFTMVQAGSVLRANGGYLVLQIEPLLTSPYIWETLKTTLRNSSLRIEDGPESSAQGMPSLKPEPVHIDLKVILVGGYAPFRLLQSADSGFNKIFKVRADFDHEAWCTDETLKLYTRFIAGACDANNLRHFTRDGVWAVIEFARRLVADRRKLSLRFGRILGMIKEADYWAGQEQADRITREHVQRAVAQHRFRYNLYEDKMLEKFDDQSVLMDVSGKEIGQVNALAVYDMGDIAFGRPTRITAESYMGTPGIINVEREASLSGETHDKGMMIVSGYLGRMFAKGYPLSVSISITFEQSYDGIDGDSASSTELYAVLSSLSGIPIRQDIAVTGSVNQKGEIQAIGGVNEKIEGFFDVCTKKGREDSQGVMIPAANANNLVLRQDVMQAIKEKQFHIYKISRIEEGIELLTGIPAGVADEALHYPSDTVFGKVQARLEAYHLLSMSHGG</sequence>
<organism evidence="4 5">
    <name type="scientific">Desulfocicer vacuolatum DSM 3385</name>
    <dbReference type="NCBI Taxonomy" id="1121400"/>
    <lineage>
        <taxon>Bacteria</taxon>
        <taxon>Pseudomonadati</taxon>
        <taxon>Thermodesulfobacteriota</taxon>
        <taxon>Desulfobacteria</taxon>
        <taxon>Desulfobacterales</taxon>
        <taxon>Desulfobacteraceae</taxon>
        <taxon>Desulfocicer</taxon>
    </lineage>
</organism>
<keyword evidence="5" id="KW-1185">Reference proteome</keyword>
<dbReference type="InterPro" id="IPR041699">
    <property type="entry name" value="AAA_32"/>
</dbReference>
<evidence type="ECO:0000313" key="4">
    <source>
        <dbReference type="EMBL" id="SMC63137.1"/>
    </source>
</evidence>
<keyword evidence="1 2" id="KW-0645">Protease</keyword>
<dbReference type="InterPro" id="IPR008269">
    <property type="entry name" value="Lon_proteolytic"/>
</dbReference>
<dbReference type="PRINTS" id="PR00830">
    <property type="entry name" value="ENDOLAPTASE"/>
</dbReference>
<dbReference type="AlphaFoldDB" id="A0A1W2AQZ5"/>
<dbReference type="GO" id="GO:0006508">
    <property type="term" value="P:proteolysis"/>
    <property type="evidence" value="ECO:0007669"/>
    <property type="project" value="UniProtKB-KW"/>
</dbReference>
<dbReference type="PROSITE" id="PS51786">
    <property type="entry name" value="LON_PROTEOLYTIC"/>
    <property type="match status" value="1"/>
</dbReference>
<dbReference type="Gene3D" id="1.10.8.60">
    <property type="match status" value="1"/>
</dbReference>
<dbReference type="GO" id="GO:0005524">
    <property type="term" value="F:ATP binding"/>
    <property type="evidence" value="ECO:0007669"/>
    <property type="project" value="InterPro"/>
</dbReference>
<dbReference type="GO" id="GO:0004176">
    <property type="term" value="F:ATP-dependent peptidase activity"/>
    <property type="evidence" value="ECO:0007669"/>
    <property type="project" value="UniProtKB-UniRule"/>
</dbReference>
<dbReference type="SUPFAM" id="SSF52540">
    <property type="entry name" value="P-loop containing nucleoside triphosphate hydrolases"/>
    <property type="match status" value="1"/>
</dbReference>
<dbReference type="EC" id="3.4.21.53" evidence="2"/>
<accession>A0A1W2AQZ5</accession>
<reference evidence="4 5" key="1">
    <citation type="submission" date="2017-04" db="EMBL/GenBank/DDBJ databases">
        <authorList>
            <person name="Afonso C.L."/>
            <person name="Miller P.J."/>
            <person name="Scott M.A."/>
            <person name="Spackman E."/>
            <person name="Goraichik I."/>
            <person name="Dimitrov K.M."/>
            <person name="Suarez D.L."/>
            <person name="Swayne D.E."/>
        </authorList>
    </citation>
    <scope>NUCLEOTIDE SEQUENCE [LARGE SCALE GENOMIC DNA]</scope>
    <source>
        <strain evidence="4 5">DSM 3385</strain>
    </source>
</reference>
<dbReference type="Pfam" id="PF20436">
    <property type="entry name" value="LonB_AAA-LID"/>
    <property type="match status" value="1"/>
</dbReference>
<proteinExistence type="inferred from homology"/>